<dbReference type="SMART" id="SM01230">
    <property type="entry name" value="Gln-synt_C"/>
    <property type="match status" value="1"/>
</dbReference>
<evidence type="ECO:0000259" key="6">
    <source>
        <dbReference type="PROSITE" id="PS51987"/>
    </source>
</evidence>
<name>A0ABY2XAA8_9RHOB</name>
<accession>A0ABY2XAA8</accession>
<evidence type="ECO:0000256" key="4">
    <source>
        <dbReference type="PROSITE-ProRule" id="PRU01331"/>
    </source>
</evidence>
<dbReference type="Gene3D" id="3.30.590.10">
    <property type="entry name" value="Glutamine synthetase/guanido kinase, catalytic domain"/>
    <property type="match status" value="1"/>
</dbReference>
<evidence type="ECO:0000256" key="3">
    <source>
        <dbReference type="ARBA" id="ARBA00022842"/>
    </source>
</evidence>
<dbReference type="PROSITE" id="PS51987">
    <property type="entry name" value="GS_CATALYTIC"/>
    <property type="match status" value="1"/>
</dbReference>
<comment type="similarity">
    <text evidence="4 5">Belongs to the glutamine synthetase family.</text>
</comment>
<dbReference type="Proteomes" id="UP001191082">
    <property type="component" value="Unassembled WGS sequence"/>
</dbReference>
<dbReference type="InterPro" id="IPR036651">
    <property type="entry name" value="Gln_synt_N_sf"/>
</dbReference>
<dbReference type="PANTHER" id="PTHR43785">
    <property type="entry name" value="GAMMA-GLUTAMYLPUTRESCINE SYNTHETASE"/>
    <property type="match status" value="1"/>
</dbReference>
<dbReference type="RefSeq" id="WP_138863384.1">
    <property type="nucleotide sequence ID" value="NZ_VCPC01000002.1"/>
</dbReference>
<comment type="caution">
    <text evidence="7">The sequence shown here is derived from an EMBL/GenBank/DDBJ whole genome shotgun (WGS) entry which is preliminary data.</text>
</comment>
<gene>
    <name evidence="7" type="ORF">FGK64_08465</name>
</gene>
<dbReference type="SUPFAM" id="SSF55931">
    <property type="entry name" value="Glutamine synthetase/guanido kinase"/>
    <property type="match status" value="1"/>
</dbReference>
<dbReference type="InterPro" id="IPR008146">
    <property type="entry name" value="Gln_synth_cat_dom"/>
</dbReference>
<evidence type="ECO:0000313" key="7">
    <source>
        <dbReference type="EMBL" id="TMV12829.1"/>
    </source>
</evidence>
<feature type="domain" description="GS catalytic" evidence="6">
    <location>
        <begin position="106"/>
        <end position="439"/>
    </location>
</feature>
<keyword evidence="3" id="KW-0460">Magnesium</keyword>
<dbReference type="PANTHER" id="PTHR43785:SF12">
    <property type="entry name" value="TYPE-1 GLUTAMINE SYNTHETASE 2"/>
    <property type="match status" value="1"/>
</dbReference>
<comment type="cofactor">
    <cofactor evidence="1">
        <name>Mg(2+)</name>
        <dbReference type="ChEBI" id="CHEBI:18420"/>
    </cofactor>
</comment>
<keyword evidence="2" id="KW-0436">Ligase</keyword>
<dbReference type="PROSITE" id="PS00181">
    <property type="entry name" value="GLNA_ATP"/>
    <property type="match status" value="1"/>
</dbReference>
<reference evidence="7 8" key="1">
    <citation type="submission" date="2019-05" db="EMBL/GenBank/DDBJ databases">
        <title>Marivita sp. nov. isolated from sea sediment.</title>
        <authorList>
            <person name="Kim W."/>
        </authorList>
    </citation>
    <scope>NUCLEOTIDE SEQUENCE [LARGE SCALE GENOMIC DNA]</scope>
    <source>
        <strain evidence="7 8">CAU 1492</strain>
    </source>
</reference>
<keyword evidence="8" id="KW-1185">Reference proteome</keyword>
<organism evidence="7 8">
    <name type="scientific">Arenibacterium halophilum</name>
    <dbReference type="NCBI Taxonomy" id="2583821"/>
    <lineage>
        <taxon>Bacteria</taxon>
        <taxon>Pseudomonadati</taxon>
        <taxon>Pseudomonadota</taxon>
        <taxon>Alphaproteobacteria</taxon>
        <taxon>Rhodobacterales</taxon>
        <taxon>Paracoccaceae</taxon>
        <taxon>Arenibacterium</taxon>
    </lineage>
</organism>
<evidence type="ECO:0000256" key="2">
    <source>
        <dbReference type="ARBA" id="ARBA00022598"/>
    </source>
</evidence>
<dbReference type="EMBL" id="VCPC01000002">
    <property type="protein sequence ID" value="TMV12829.1"/>
    <property type="molecule type" value="Genomic_DNA"/>
</dbReference>
<dbReference type="InterPro" id="IPR027303">
    <property type="entry name" value="Gln_synth_gly_rich_site"/>
</dbReference>
<dbReference type="Pfam" id="PF00120">
    <property type="entry name" value="Gln-synt_C"/>
    <property type="match status" value="1"/>
</dbReference>
<protein>
    <submittedName>
        <fullName evidence="7">Glutamine synthetase</fullName>
    </submittedName>
</protein>
<evidence type="ECO:0000256" key="5">
    <source>
        <dbReference type="RuleBase" id="RU000384"/>
    </source>
</evidence>
<sequence length="439" mass="47251">MDLNHFPTFRVAASDLNGQMRGKRVPRSYAQKLDEGVVRMPLSVLNVDLWGADIEDSPLVFESGDADGVLLPTDRGAVPMPWLEVPSALVPMAMFTDKGAPFQGDPRHALQGVVDRFDALGLTVIAATEMEFTLIDDSAMAPHAATNPVTGRAIANAAILSVRQLDSFDAYFSELYEACDEMGIPADTVISESGLGQFEVNLTHQTAMRAADDAWLFKTLVRGLARQHGFAATFMAKPYPDDAGNGMHLHFSIVDKDGRNIFDDGGPGGTDALRHAVAGCLAAMPDSSLILAPHGNSYERLVPGAHAPVSAVWAYENRTAAIRIPGGSPAARRVEHRVAGGDINPYLMLAAVLGAALVGLEDKMEPPAPITGNAYEITGVPRLAQSWAEAIDRFESSPLMARIFDPALVANLVMTKRQELARFAETPPDRHWLSYLEAV</sequence>
<evidence type="ECO:0000313" key="8">
    <source>
        <dbReference type="Proteomes" id="UP001191082"/>
    </source>
</evidence>
<dbReference type="InterPro" id="IPR014746">
    <property type="entry name" value="Gln_synth/guanido_kin_cat_dom"/>
</dbReference>
<evidence type="ECO:0000256" key="1">
    <source>
        <dbReference type="ARBA" id="ARBA00001946"/>
    </source>
</evidence>
<proteinExistence type="inferred from homology"/>
<dbReference type="SUPFAM" id="SSF54368">
    <property type="entry name" value="Glutamine synthetase, N-terminal domain"/>
    <property type="match status" value="1"/>
</dbReference>